<proteinExistence type="predicted"/>
<keyword evidence="2" id="KW-1185">Reference proteome</keyword>
<dbReference type="AlphaFoldDB" id="A0A385YVV0"/>
<dbReference type="KEGG" id="paek:D3873_12835"/>
<dbReference type="RefSeq" id="WP_119884377.1">
    <property type="nucleotide sequence ID" value="NZ_CP032418.1"/>
</dbReference>
<dbReference type="Proteomes" id="UP000265725">
    <property type="component" value="Chromosome"/>
</dbReference>
<organism evidence="1 2">
    <name type="scientific">Paenisporosarcina cavernae</name>
    <dbReference type="NCBI Taxonomy" id="2320858"/>
    <lineage>
        <taxon>Bacteria</taxon>
        <taxon>Bacillati</taxon>
        <taxon>Bacillota</taxon>
        <taxon>Bacilli</taxon>
        <taxon>Bacillales</taxon>
        <taxon>Caryophanaceae</taxon>
        <taxon>Paenisporosarcina</taxon>
    </lineage>
</organism>
<evidence type="ECO:0000313" key="2">
    <source>
        <dbReference type="Proteomes" id="UP000265725"/>
    </source>
</evidence>
<sequence>MIKTHWRDIVIEHVVQGIYDTYPELLERYGETGRIRCEEDNHHHLDHLESAATIQDEQVFLHYTEWLSSLLTARGMKNEHIIDNFERLKHGFKLVDFAEKEAFIMLLDKGIARLQN</sequence>
<dbReference type="OrthoDB" id="2376384at2"/>
<name>A0A385YVV0_9BACL</name>
<reference evidence="2" key="1">
    <citation type="submission" date="2018-09" db="EMBL/GenBank/DDBJ databases">
        <authorList>
            <person name="Zhu H."/>
        </authorList>
    </citation>
    <scope>NUCLEOTIDE SEQUENCE [LARGE SCALE GENOMIC DNA]</scope>
    <source>
        <strain evidence="2">K2R23-3</strain>
    </source>
</reference>
<protein>
    <submittedName>
        <fullName evidence="1">Uncharacterized protein</fullName>
    </submittedName>
</protein>
<accession>A0A385YVV0</accession>
<gene>
    <name evidence="1" type="ORF">D3873_12835</name>
</gene>
<dbReference type="EMBL" id="CP032418">
    <property type="protein sequence ID" value="AYC30664.1"/>
    <property type="molecule type" value="Genomic_DNA"/>
</dbReference>
<evidence type="ECO:0000313" key="1">
    <source>
        <dbReference type="EMBL" id="AYC30664.1"/>
    </source>
</evidence>